<dbReference type="Proteomes" id="UP001225576">
    <property type="component" value="Unassembled WGS sequence"/>
</dbReference>
<evidence type="ECO:0000256" key="2">
    <source>
        <dbReference type="ARBA" id="ARBA00023015"/>
    </source>
</evidence>
<dbReference type="InterPro" id="IPR037171">
    <property type="entry name" value="NagB/RpiA_transferase-like"/>
</dbReference>
<evidence type="ECO:0000256" key="1">
    <source>
        <dbReference type="ARBA" id="ARBA00010466"/>
    </source>
</evidence>
<dbReference type="InterPro" id="IPR036390">
    <property type="entry name" value="WH_DNA-bd_sf"/>
</dbReference>
<proteinExistence type="inferred from homology"/>
<dbReference type="SUPFAM" id="SSF46785">
    <property type="entry name" value="Winged helix' DNA-binding domain"/>
    <property type="match status" value="1"/>
</dbReference>
<gene>
    <name evidence="6" type="ORF">QP858_04275</name>
</gene>
<accession>A0AAW6ZK29</accession>
<organism evidence="6 7">
    <name type="scientific">Trueperella bernardiae</name>
    <dbReference type="NCBI Taxonomy" id="59561"/>
    <lineage>
        <taxon>Bacteria</taxon>
        <taxon>Bacillati</taxon>
        <taxon>Actinomycetota</taxon>
        <taxon>Actinomycetes</taxon>
        <taxon>Actinomycetales</taxon>
        <taxon>Actinomycetaceae</taxon>
        <taxon>Trueperella</taxon>
    </lineage>
</organism>
<evidence type="ECO:0000313" key="6">
    <source>
        <dbReference type="EMBL" id="MDK8601678.1"/>
    </source>
</evidence>
<dbReference type="Gene3D" id="1.10.10.10">
    <property type="entry name" value="Winged helix-like DNA-binding domain superfamily/Winged helix DNA-binding domain"/>
    <property type="match status" value="1"/>
</dbReference>
<reference evidence="6" key="1">
    <citation type="submission" date="2023-05" db="EMBL/GenBank/DDBJ databases">
        <title>Genomic Catalog of Human Bladder Bacteria.</title>
        <authorList>
            <person name="Du J."/>
        </authorList>
    </citation>
    <scope>NUCLEOTIDE SEQUENCE</scope>
    <source>
        <strain evidence="6">UMB1304A</strain>
    </source>
</reference>
<name>A0AAW6ZK29_9ACTO</name>
<keyword evidence="3" id="KW-0238">DNA-binding</keyword>
<dbReference type="GO" id="GO:0003677">
    <property type="term" value="F:DNA binding"/>
    <property type="evidence" value="ECO:0007669"/>
    <property type="project" value="UniProtKB-KW"/>
</dbReference>
<evidence type="ECO:0000313" key="7">
    <source>
        <dbReference type="Proteomes" id="UP001225576"/>
    </source>
</evidence>
<protein>
    <submittedName>
        <fullName evidence="6">Sugar-binding domain-containing protein</fullName>
    </submittedName>
</protein>
<dbReference type="AlphaFoldDB" id="A0AAW6ZK29"/>
<dbReference type="InterPro" id="IPR007324">
    <property type="entry name" value="Sugar-bd_dom_put"/>
</dbReference>
<comment type="similarity">
    <text evidence="1">Belongs to the SorC transcriptional regulatory family.</text>
</comment>
<dbReference type="EMBL" id="JASPDQ010000007">
    <property type="protein sequence ID" value="MDK8601678.1"/>
    <property type="molecule type" value="Genomic_DNA"/>
</dbReference>
<keyword evidence="2" id="KW-0805">Transcription regulation</keyword>
<dbReference type="GO" id="GO:0030246">
    <property type="term" value="F:carbohydrate binding"/>
    <property type="evidence" value="ECO:0007669"/>
    <property type="project" value="InterPro"/>
</dbReference>
<sequence length="314" mass="33061">MASQHDLLVRVAKMYYELDMTQNHIAQDLGLSRVKVTRMLARARELGIVTISIHGDARPYEDLEAALVQKFGLKAARVVPALGPGQAARENVARETASFLAIALAEGAAVAIGASQTVAMVPAFAAESFPRGVSFVPGSGGYAGADRSLNPDHVAQAFADRTNGQSFALAAPLVGVDAEVASVLAGTDATNEVLRRAREAHVFISGIGTRFGGSAWDRAALAPEINDVELAELARRGAMSDISGRFFDTDGRAVAGAFDQRIIGLTLEEIRQIPQRIVATEGADRAEPLAAAVSAGLFNVVVIDRENAAALLFQ</sequence>
<dbReference type="InterPro" id="IPR036388">
    <property type="entry name" value="WH-like_DNA-bd_sf"/>
</dbReference>
<feature type="domain" description="Sugar-binding" evidence="5">
    <location>
        <begin position="62"/>
        <end position="312"/>
    </location>
</feature>
<dbReference type="RefSeq" id="WP_285321344.1">
    <property type="nucleotide sequence ID" value="NZ_JASPDQ010000007.1"/>
</dbReference>
<dbReference type="Pfam" id="PF04198">
    <property type="entry name" value="Sugar-bind"/>
    <property type="match status" value="1"/>
</dbReference>
<evidence type="ECO:0000256" key="4">
    <source>
        <dbReference type="ARBA" id="ARBA00023163"/>
    </source>
</evidence>
<dbReference type="Gene3D" id="3.40.50.1360">
    <property type="match status" value="1"/>
</dbReference>
<dbReference type="InterPro" id="IPR051054">
    <property type="entry name" value="SorC_transcr_regulators"/>
</dbReference>
<keyword evidence="4" id="KW-0804">Transcription</keyword>
<dbReference type="PANTHER" id="PTHR34294:SF1">
    <property type="entry name" value="TRANSCRIPTIONAL REGULATOR LSRR"/>
    <property type="match status" value="1"/>
</dbReference>
<evidence type="ECO:0000259" key="5">
    <source>
        <dbReference type="Pfam" id="PF04198"/>
    </source>
</evidence>
<dbReference type="PANTHER" id="PTHR34294">
    <property type="entry name" value="TRANSCRIPTIONAL REGULATOR-RELATED"/>
    <property type="match status" value="1"/>
</dbReference>
<comment type="caution">
    <text evidence="6">The sequence shown here is derived from an EMBL/GenBank/DDBJ whole genome shotgun (WGS) entry which is preliminary data.</text>
</comment>
<dbReference type="SUPFAM" id="SSF100950">
    <property type="entry name" value="NagB/RpiA/CoA transferase-like"/>
    <property type="match status" value="1"/>
</dbReference>
<evidence type="ECO:0000256" key="3">
    <source>
        <dbReference type="ARBA" id="ARBA00023125"/>
    </source>
</evidence>